<feature type="signal peptide" evidence="1">
    <location>
        <begin position="1"/>
        <end position="19"/>
    </location>
</feature>
<keyword evidence="1" id="KW-0732">Signal</keyword>
<sequence>MKKLAAVAISCLIPFFSFAGSADNGVLDTFQERCAKETDPVKRQTYCHILDQHSQADANMADTLQETVVV</sequence>
<feature type="chain" id="PRO_5036003002" evidence="1">
    <location>
        <begin position="20"/>
        <end position="70"/>
    </location>
</feature>
<keyword evidence="5" id="KW-1185">Reference proteome</keyword>
<name>A0A0W0THM7_9GAMM</name>
<dbReference type="Proteomes" id="UP000251942">
    <property type="component" value="Unassembled WGS sequence"/>
</dbReference>
<evidence type="ECO:0000313" key="7">
    <source>
        <dbReference type="Proteomes" id="UP000254033"/>
    </source>
</evidence>
<dbReference type="RefSeq" id="WP_058447556.1">
    <property type="nucleotide sequence ID" value="NZ_CAAAHT010000006.1"/>
</dbReference>
<evidence type="ECO:0000313" key="4">
    <source>
        <dbReference type="EMBL" id="STX39436.1"/>
    </source>
</evidence>
<reference evidence="2 5" key="1">
    <citation type="submission" date="2015-11" db="EMBL/GenBank/DDBJ databases">
        <title>Genomic analysis of 38 Legionella species identifies large and diverse effector repertoires.</title>
        <authorList>
            <person name="Burstein D."/>
            <person name="Amaro F."/>
            <person name="Zusman T."/>
            <person name="Lifshitz Z."/>
            <person name="Cohen O."/>
            <person name="Gilbert J.A."/>
            <person name="Pupko T."/>
            <person name="Shuman H.A."/>
            <person name="Segal G."/>
        </authorList>
    </citation>
    <scope>NUCLEOTIDE SEQUENCE [LARGE SCALE GENOMIC DNA]</scope>
    <source>
        <strain evidence="2 5">WO-44C</strain>
    </source>
</reference>
<dbReference type="Proteomes" id="UP000254033">
    <property type="component" value="Unassembled WGS sequence"/>
</dbReference>
<evidence type="ECO:0000256" key="1">
    <source>
        <dbReference type="SAM" id="SignalP"/>
    </source>
</evidence>
<accession>A0A0W0THM7</accession>
<dbReference type="OrthoDB" id="5639142at2"/>
<dbReference type="EMBL" id="UGNY01000001">
    <property type="protein sequence ID" value="STX39436.1"/>
    <property type="molecule type" value="Genomic_DNA"/>
</dbReference>
<dbReference type="EMBL" id="UASS01000022">
    <property type="protein sequence ID" value="SPX61716.1"/>
    <property type="molecule type" value="Genomic_DNA"/>
</dbReference>
<gene>
    <name evidence="2" type="ORF">Lfee_2730</name>
    <name evidence="4" type="ORF">NCTC11978_02635</name>
    <name evidence="3" type="ORF">NCTC12022_02464</name>
</gene>
<evidence type="ECO:0000313" key="2">
    <source>
        <dbReference type="EMBL" id="KTC95066.1"/>
    </source>
</evidence>
<dbReference type="AlphaFoldDB" id="A0A0W0THM7"/>
<evidence type="ECO:0000313" key="3">
    <source>
        <dbReference type="EMBL" id="SPX61716.1"/>
    </source>
</evidence>
<evidence type="ECO:0000313" key="6">
    <source>
        <dbReference type="Proteomes" id="UP000251942"/>
    </source>
</evidence>
<proteinExistence type="predicted"/>
<dbReference type="Proteomes" id="UP000054698">
    <property type="component" value="Unassembled WGS sequence"/>
</dbReference>
<dbReference type="EMBL" id="LNYB01000085">
    <property type="protein sequence ID" value="KTC95066.1"/>
    <property type="molecule type" value="Genomic_DNA"/>
</dbReference>
<protein>
    <submittedName>
        <fullName evidence="2">Uncharacterized protein</fullName>
    </submittedName>
</protein>
<dbReference type="PATRIC" id="fig|453.4.peg.2989"/>
<reference evidence="6 7" key="2">
    <citation type="submission" date="2018-06" db="EMBL/GenBank/DDBJ databases">
        <authorList>
            <consortium name="Pathogen Informatics"/>
            <person name="Doyle S."/>
        </authorList>
    </citation>
    <scope>NUCLEOTIDE SEQUENCE [LARGE SCALE GENOMIC DNA]</scope>
    <source>
        <strain evidence="4 7">NCTC11978</strain>
        <strain evidence="3 6">NCTC12022</strain>
    </source>
</reference>
<organism evidence="2 5">
    <name type="scientific">Legionella feeleii</name>
    <dbReference type="NCBI Taxonomy" id="453"/>
    <lineage>
        <taxon>Bacteria</taxon>
        <taxon>Pseudomonadati</taxon>
        <taxon>Pseudomonadota</taxon>
        <taxon>Gammaproteobacteria</taxon>
        <taxon>Legionellales</taxon>
        <taxon>Legionellaceae</taxon>
        <taxon>Legionella</taxon>
    </lineage>
</organism>
<evidence type="ECO:0000313" key="5">
    <source>
        <dbReference type="Proteomes" id="UP000054698"/>
    </source>
</evidence>